<evidence type="ECO:0000256" key="5">
    <source>
        <dbReference type="SAM" id="Phobius"/>
    </source>
</evidence>
<gene>
    <name evidence="7" type="ORF">ABS311_00885</name>
</gene>
<name>A0ABV1RBZ9_9ALTE</name>
<dbReference type="EMBL" id="JBELOE010000052">
    <property type="protein sequence ID" value="MER2490442.1"/>
    <property type="molecule type" value="Genomic_DNA"/>
</dbReference>
<comment type="subcellular location">
    <subcellularLocation>
        <location evidence="1">Membrane</location>
        <topology evidence="1">Multi-pass membrane protein</topology>
    </subcellularLocation>
</comment>
<keyword evidence="4 5" id="KW-0472">Membrane</keyword>
<evidence type="ECO:0000256" key="2">
    <source>
        <dbReference type="ARBA" id="ARBA00022692"/>
    </source>
</evidence>
<organism evidence="7 8">
    <name type="scientific">Catenovulum sediminis</name>
    <dbReference type="NCBI Taxonomy" id="1740262"/>
    <lineage>
        <taxon>Bacteria</taxon>
        <taxon>Pseudomonadati</taxon>
        <taxon>Pseudomonadota</taxon>
        <taxon>Gammaproteobacteria</taxon>
        <taxon>Alteromonadales</taxon>
        <taxon>Alteromonadaceae</taxon>
        <taxon>Catenovulum</taxon>
    </lineage>
</organism>
<reference evidence="7 8" key="1">
    <citation type="submission" date="2024-06" db="EMBL/GenBank/DDBJ databases">
        <authorList>
            <person name="Chen R.Y."/>
        </authorList>
    </citation>
    <scope>NUCLEOTIDE SEQUENCE [LARGE SCALE GENOMIC DNA]</scope>
    <source>
        <strain evidence="7 8">D2</strain>
    </source>
</reference>
<evidence type="ECO:0000313" key="8">
    <source>
        <dbReference type="Proteomes" id="UP001467690"/>
    </source>
</evidence>
<evidence type="ECO:0000256" key="3">
    <source>
        <dbReference type="ARBA" id="ARBA00022989"/>
    </source>
</evidence>
<feature type="transmembrane region" description="Helical" evidence="5">
    <location>
        <begin position="209"/>
        <end position="228"/>
    </location>
</feature>
<evidence type="ECO:0000256" key="1">
    <source>
        <dbReference type="ARBA" id="ARBA00004141"/>
    </source>
</evidence>
<feature type="transmembrane region" description="Helical" evidence="5">
    <location>
        <begin position="30"/>
        <end position="48"/>
    </location>
</feature>
<keyword evidence="8" id="KW-1185">Reference proteome</keyword>
<feature type="transmembrane region" description="Helical" evidence="5">
    <location>
        <begin position="128"/>
        <end position="149"/>
    </location>
</feature>
<evidence type="ECO:0000313" key="7">
    <source>
        <dbReference type="EMBL" id="MER2490442.1"/>
    </source>
</evidence>
<evidence type="ECO:0000259" key="6">
    <source>
        <dbReference type="Pfam" id="PF04893"/>
    </source>
</evidence>
<feature type="domain" description="Yip1" evidence="6">
    <location>
        <begin position="11"/>
        <end position="227"/>
    </location>
</feature>
<protein>
    <submittedName>
        <fullName evidence="7">YIP1 family protein</fullName>
    </submittedName>
</protein>
<dbReference type="Pfam" id="PF04893">
    <property type="entry name" value="Yip1"/>
    <property type="match status" value="1"/>
</dbReference>
<dbReference type="RefSeq" id="WP_143872081.1">
    <property type="nucleotide sequence ID" value="NZ_CP041660.1"/>
</dbReference>
<proteinExistence type="predicted"/>
<accession>A0ABV1RBZ9</accession>
<sequence>MNNFFSLLHELIIRPRHGFTLIQNNSVPSWPAFLLIVLSLQLFWWLYFSQVDMQWLIQYTIDINLGQSTPAEKAQLAEQLTPEVIRYTSSFGSLLMLLLQGLLVASYLNIATKLDPENTDTFTNWFGFYWWIQLPVVLQLLFSTMLLLVTDASQTTLYELQITSLNQILALQPGDKFYSFAASFDLFGLWSFVLMFYGLSVKTQLKTSTLANICVIPLIAMITFSLVFS</sequence>
<keyword evidence="2 5" id="KW-0812">Transmembrane</keyword>
<evidence type="ECO:0000256" key="4">
    <source>
        <dbReference type="ARBA" id="ARBA00023136"/>
    </source>
</evidence>
<comment type="caution">
    <text evidence="7">The sequence shown here is derived from an EMBL/GenBank/DDBJ whole genome shotgun (WGS) entry which is preliminary data.</text>
</comment>
<dbReference type="InterPro" id="IPR006977">
    <property type="entry name" value="Yip1_dom"/>
</dbReference>
<dbReference type="Proteomes" id="UP001467690">
    <property type="component" value="Unassembled WGS sequence"/>
</dbReference>
<feature type="transmembrane region" description="Helical" evidence="5">
    <location>
        <begin position="91"/>
        <end position="108"/>
    </location>
</feature>
<feature type="transmembrane region" description="Helical" evidence="5">
    <location>
        <begin position="177"/>
        <end position="197"/>
    </location>
</feature>
<keyword evidence="3 5" id="KW-1133">Transmembrane helix</keyword>